<dbReference type="AlphaFoldDB" id="A0A7D9I7L3"/>
<reference evidence="2" key="1">
    <citation type="submission" date="2020-04" db="EMBL/GenBank/DDBJ databases">
        <authorList>
            <person name="Alioto T."/>
            <person name="Alioto T."/>
            <person name="Gomez Garrido J."/>
        </authorList>
    </citation>
    <scope>NUCLEOTIDE SEQUENCE</scope>
    <source>
        <strain evidence="2">A484AB</strain>
    </source>
</reference>
<gene>
    <name evidence="2" type="ORF">PACLA_8A048283</name>
</gene>
<name>A0A7D9I7L3_PARCT</name>
<dbReference type="InterPro" id="IPR036397">
    <property type="entry name" value="RNaseH_sf"/>
</dbReference>
<evidence type="ECO:0000313" key="2">
    <source>
        <dbReference type="EMBL" id="CAB3999105.1"/>
    </source>
</evidence>
<dbReference type="EMBL" id="CACRXK020003516">
    <property type="protein sequence ID" value="CAB3999105.1"/>
    <property type="molecule type" value="Genomic_DNA"/>
</dbReference>
<evidence type="ECO:0000313" key="3">
    <source>
        <dbReference type="Proteomes" id="UP001152795"/>
    </source>
</evidence>
<organism evidence="2 3">
    <name type="scientific">Paramuricea clavata</name>
    <name type="common">Red gorgonian</name>
    <name type="synonym">Violescent sea-whip</name>
    <dbReference type="NCBI Taxonomy" id="317549"/>
    <lineage>
        <taxon>Eukaryota</taxon>
        <taxon>Metazoa</taxon>
        <taxon>Cnidaria</taxon>
        <taxon>Anthozoa</taxon>
        <taxon>Octocorallia</taxon>
        <taxon>Malacalcyonacea</taxon>
        <taxon>Plexauridae</taxon>
        <taxon>Paramuricea</taxon>
    </lineage>
</organism>
<accession>A0A7D9I7L3</accession>
<protein>
    <recommendedName>
        <fullName evidence="1">Tc1-like transposase DDE domain-containing protein</fullName>
    </recommendedName>
</protein>
<dbReference type="OrthoDB" id="5988968at2759"/>
<evidence type="ECO:0000259" key="1">
    <source>
        <dbReference type="Pfam" id="PF13358"/>
    </source>
</evidence>
<proteinExistence type="predicted"/>
<dbReference type="Gene3D" id="3.30.420.10">
    <property type="entry name" value="Ribonuclease H-like superfamily/Ribonuclease H"/>
    <property type="match status" value="1"/>
</dbReference>
<feature type="domain" description="Tc1-like transposase DDE" evidence="1">
    <location>
        <begin position="84"/>
        <end position="201"/>
    </location>
</feature>
<sequence>MRLMENTCICRKDVSESTISRFLNKDGYYYLQARQKGLLMKADMKKRRTFAQRITGIAYKRTSLDQALAPKGRVGRKRSEGLTPGCTAKGQKTGTGGRVVTLMVAISYDKGMVICKAYDKLDGRYFANFIDENFESMFGNADKSLKQLWLQDGHPSQNSAMARAAMDHANCELLKIPPRSPDLNPIENIFKLVSDALHKQAIRLQITKETYVEFKNRVISTIQYLPLEVINNTIGSMPHRVKEIIKRKGQRLRY</sequence>
<dbReference type="InterPro" id="IPR038717">
    <property type="entry name" value="Tc1-like_DDE_dom"/>
</dbReference>
<comment type="caution">
    <text evidence="2">The sequence shown here is derived from an EMBL/GenBank/DDBJ whole genome shotgun (WGS) entry which is preliminary data.</text>
</comment>
<keyword evidence="3" id="KW-1185">Reference proteome</keyword>
<dbReference type="GO" id="GO:0003676">
    <property type="term" value="F:nucleic acid binding"/>
    <property type="evidence" value="ECO:0007669"/>
    <property type="project" value="InterPro"/>
</dbReference>
<dbReference type="Proteomes" id="UP001152795">
    <property type="component" value="Unassembled WGS sequence"/>
</dbReference>
<dbReference type="Pfam" id="PF13358">
    <property type="entry name" value="DDE_3"/>
    <property type="match status" value="1"/>
</dbReference>